<protein>
    <submittedName>
        <fullName evidence="3">DUF2207 domain-containing protein</fullName>
    </submittedName>
</protein>
<gene>
    <name evidence="3" type="ORF">HXA33_06540</name>
</gene>
<reference evidence="3" key="1">
    <citation type="submission" date="2020-06" db="EMBL/GenBank/DDBJ databases">
        <title>Insight into the genomes of haloalkaliphilic bacilli from Kenyan soda lakes.</title>
        <authorList>
            <person name="Mwirichia R."/>
            <person name="Villamizar G.C."/>
            <person name="Poehlein A."/>
            <person name="Mugweru J."/>
            <person name="Kipnyargis A."/>
            <person name="Kiplimo D."/>
            <person name="Orwa P."/>
            <person name="Daniel R."/>
        </authorList>
    </citation>
    <scope>NUCLEOTIDE SEQUENCE</scope>
    <source>
        <strain evidence="3">B1096_S55</strain>
    </source>
</reference>
<sequence>MDVQELTITEFVFLIIFVVLSTVVIIIVVGDRLKRYKLLNHISEQTLSETDFAKFSPQLISQLIYGKGVYTRHITAGLLNLVRKRVITLAKSEETESYYFYEKEPQKRGKLPQEEDYLIDWLLYDVGTRGRFFVDDLLNHTENKKKQEQFLERLYEWEELMRYKLIEEKLIDTFPFLKRVLTVIAVFMLLIGSGLIVSSGLLSLLFFISGAVTLIIMLTYSSMTHLGLVEYKKWVPFIQNIKRKPPSEYQDNESLTVSYVYAIAFNLSDTYVKKFPVREASQLSLKNNQFPLYIATSGPGAVAVTTEGVELINDMETSLEQIISPMTYDMVDGSDGISE</sequence>
<name>A0A9Q4B0N5_SALAG</name>
<organism evidence="3 4">
    <name type="scientific">Salipaludibacillus agaradhaerens</name>
    <name type="common">Bacillus agaradhaerens</name>
    <dbReference type="NCBI Taxonomy" id="76935"/>
    <lineage>
        <taxon>Bacteria</taxon>
        <taxon>Bacillati</taxon>
        <taxon>Bacillota</taxon>
        <taxon>Bacilli</taxon>
        <taxon>Bacillales</taxon>
        <taxon>Bacillaceae</taxon>
    </lineage>
</organism>
<dbReference type="Proteomes" id="UP001057753">
    <property type="component" value="Unassembled WGS sequence"/>
</dbReference>
<feature type="transmembrane region" description="Helical" evidence="1">
    <location>
        <begin position="6"/>
        <end position="29"/>
    </location>
</feature>
<keyword evidence="4" id="KW-1185">Reference proteome</keyword>
<dbReference type="EMBL" id="JABXYM010000001">
    <property type="protein sequence ID" value="MCR6096203.1"/>
    <property type="molecule type" value="Genomic_DNA"/>
</dbReference>
<evidence type="ECO:0000313" key="3">
    <source>
        <dbReference type="EMBL" id="MCR6096203.1"/>
    </source>
</evidence>
<feature type="transmembrane region" description="Helical" evidence="1">
    <location>
        <begin position="204"/>
        <end position="223"/>
    </location>
</feature>
<feature type="domain" description="Predicted membrane protein YciQ-like C-terminal" evidence="2">
    <location>
        <begin position="54"/>
        <end position="275"/>
    </location>
</feature>
<dbReference type="RefSeq" id="WP_257820853.1">
    <property type="nucleotide sequence ID" value="NZ_JABXYM010000001.1"/>
</dbReference>
<evidence type="ECO:0000259" key="2">
    <source>
        <dbReference type="Pfam" id="PF20990"/>
    </source>
</evidence>
<evidence type="ECO:0000313" key="4">
    <source>
        <dbReference type="Proteomes" id="UP001057753"/>
    </source>
</evidence>
<keyword evidence="1" id="KW-0812">Transmembrane</keyword>
<dbReference type="InterPro" id="IPR048389">
    <property type="entry name" value="YciQ-like_C"/>
</dbReference>
<keyword evidence="1" id="KW-0472">Membrane</keyword>
<comment type="caution">
    <text evidence="3">The sequence shown here is derived from an EMBL/GenBank/DDBJ whole genome shotgun (WGS) entry which is preliminary data.</text>
</comment>
<evidence type="ECO:0000256" key="1">
    <source>
        <dbReference type="SAM" id="Phobius"/>
    </source>
</evidence>
<feature type="transmembrane region" description="Helical" evidence="1">
    <location>
        <begin position="180"/>
        <end position="198"/>
    </location>
</feature>
<accession>A0A9Q4B0N5</accession>
<dbReference type="AlphaFoldDB" id="A0A9Q4B0N5"/>
<proteinExistence type="predicted"/>
<dbReference type="Pfam" id="PF20990">
    <property type="entry name" value="DUF2207_C"/>
    <property type="match status" value="1"/>
</dbReference>
<keyword evidence="1" id="KW-1133">Transmembrane helix</keyword>